<organism evidence="1">
    <name type="scientific">viral metagenome</name>
    <dbReference type="NCBI Taxonomy" id="1070528"/>
    <lineage>
        <taxon>unclassified sequences</taxon>
        <taxon>metagenomes</taxon>
        <taxon>organismal metagenomes</taxon>
    </lineage>
</organism>
<evidence type="ECO:0000313" key="1">
    <source>
        <dbReference type="EMBL" id="QHU34636.1"/>
    </source>
</evidence>
<sequence length="619" mass="70114">MSDKNRSKYRLENERELICSILHKGVFLGKGDENNIRGVTSPTQTSKTRWIIAQALIAVNEGRNAVIVTRNFNGDETQLVKRLKTVQEIMQGELGFTYKIKIVNSHRKIKNVTKTLITCLANSIQLQRVIDSDKGSYDLFIDEADASDYGKESVSQEDVKRALAFDILKKSSYRTFCVSATLMGVVLNEPTMRANDLIRLIPPKDYRGFSDISSNMKILKFSVNGFNRARTWDKWIEYDPNLLPFLTEFSQRESHVIGAGQLNKLKLHPQICLLNVTMSMESHNEIVNGIADDKSLGSKIVVIGLNGNGISMHIPGEKIIKFRLEETEEFLLVTPCKFTKNKRLTISSVLQYIYNLNNSGNPDHEDIENTLRFQRIIVVSGKCVGRGISVVSRDYNYHCPTMYFTPSATMNIPNLIQAMGRLCGRNRGKAILELHATTEVWDCLHRGLLSENELLTRATQFPSESLADSVRSIPINRCKIPIARRSITKGKDNTRNTLNLVSGEDGGLEFKDYLLIDSSSELPISLTGSLEKMFEKWSLTDNNSKIARTARAIDPNVIYDIKDWPKTFVRANDITISEKTLNSNQHKPFMLKQSGLLCVHPNLVDLFNRYFIKLENVHK</sequence>
<dbReference type="EMBL" id="MN740576">
    <property type="protein sequence ID" value="QHU34636.1"/>
    <property type="molecule type" value="Genomic_DNA"/>
</dbReference>
<evidence type="ECO:0008006" key="2">
    <source>
        <dbReference type="Google" id="ProtNLM"/>
    </source>
</evidence>
<dbReference type="AlphaFoldDB" id="A0A6C0LUW4"/>
<proteinExistence type="predicted"/>
<reference evidence="1" key="1">
    <citation type="journal article" date="2020" name="Nature">
        <title>Giant virus diversity and host interactions through global metagenomics.</title>
        <authorList>
            <person name="Schulz F."/>
            <person name="Roux S."/>
            <person name="Paez-Espino D."/>
            <person name="Jungbluth S."/>
            <person name="Walsh D.A."/>
            <person name="Denef V.J."/>
            <person name="McMahon K.D."/>
            <person name="Konstantinidis K.T."/>
            <person name="Eloe-Fadrosh E.A."/>
            <person name="Kyrpides N.C."/>
            <person name="Woyke T."/>
        </authorList>
    </citation>
    <scope>NUCLEOTIDE SEQUENCE</scope>
    <source>
        <strain evidence="1">GVMAG-S-1016713-169</strain>
    </source>
</reference>
<accession>A0A6C0LUW4</accession>
<protein>
    <recommendedName>
        <fullName evidence="2">Helicase ATP-binding domain-containing protein</fullName>
    </recommendedName>
</protein>
<name>A0A6C0LUW4_9ZZZZ</name>